<feature type="DNA-binding region" description="OmpR/PhoB-type" evidence="3">
    <location>
        <begin position="127"/>
        <end position="232"/>
    </location>
</feature>
<dbReference type="InterPro" id="IPR001867">
    <property type="entry name" value="OmpR/PhoB-type_DNA-bd"/>
</dbReference>
<dbReference type="Pfam" id="PF00486">
    <property type="entry name" value="Trans_reg_C"/>
    <property type="match status" value="1"/>
</dbReference>
<evidence type="ECO:0000256" key="3">
    <source>
        <dbReference type="PROSITE-ProRule" id="PRU01091"/>
    </source>
</evidence>
<sequence length="232" mass="25957">MPRILLVEDEPSIADTLVYALKTDCFEVSHALTGGVGLALHEEAPFDFVILDIGLPDITGLEVCKRLRETSAVPILFLTARDGEIDRILGLELGGDDYVTKPFSPREVVARVRAIMRRTEGRDEHPRPSADAPPDPAFPLTHDEATMRVLYLSQPLDLTAHEYKLLLVFLKRPHRVFTRDQLLDLAWDDPGAVTDRTIDAHIKTIRAKLRDRSAGAENLIETRRGLGYAYVP</sequence>
<dbReference type="PANTHER" id="PTHR48111:SF6">
    <property type="entry name" value="TRANSCRIPTIONAL REGULATORY PROTEIN CREB"/>
    <property type="match status" value="1"/>
</dbReference>
<dbReference type="Gene3D" id="6.10.250.690">
    <property type="match status" value="1"/>
</dbReference>
<dbReference type="InterPro" id="IPR036388">
    <property type="entry name" value="WH-like_DNA-bd_sf"/>
</dbReference>
<comment type="caution">
    <text evidence="6">The sequence shown here is derived from an EMBL/GenBank/DDBJ whole genome shotgun (WGS) entry which is preliminary data.</text>
</comment>
<dbReference type="RefSeq" id="WP_353567025.1">
    <property type="nucleotide sequence ID" value="NZ_BAABRI010000010.1"/>
</dbReference>
<evidence type="ECO:0000256" key="2">
    <source>
        <dbReference type="PROSITE-ProRule" id="PRU00169"/>
    </source>
</evidence>
<keyword evidence="2" id="KW-0597">Phosphoprotein</keyword>
<dbReference type="Proteomes" id="UP001476282">
    <property type="component" value="Unassembled WGS sequence"/>
</dbReference>
<dbReference type="EMBL" id="BAABRI010000010">
    <property type="protein sequence ID" value="GAA5482898.1"/>
    <property type="molecule type" value="Genomic_DNA"/>
</dbReference>
<evidence type="ECO:0000313" key="6">
    <source>
        <dbReference type="EMBL" id="GAA5482898.1"/>
    </source>
</evidence>
<feature type="domain" description="Response regulatory" evidence="4">
    <location>
        <begin position="3"/>
        <end position="116"/>
    </location>
</feature>
<dbReference type="Gene3D" id="1.10.10.10">
    <property type="entry name" value="Winged helix-like DNA-binding domain superfamily/Winged helix DNA-binding domain"/>
    <property type="match status" value="1"/>
</dbReference>
<feature type="modified residue" description="4-aspartylphosphate" evidence="2">
    <location>
        <position position="52"/>
    </location>
</feature>
<keyword evidence="1 3" id="KW-0238">DNA-binding</keyword>
<dbReference type="SMART" id="SM00448">
    <property type="entry name" value="REC"/>
    <property type="match status" value="1"/>
</dbReference>
<dbReference type="InterPro" id="IPR016032">
    <property type="entry name" value="Sig_transdc_resp-reg_C-effctor"/>
</dbReference>
<evidence type="ECO:0000259" key="4">
    <source>
        <dbReference type="PROSITE" id="PS50110"/>
    </source>
</evidence>
<evidence type="ECO:0000313" key="7">
    <source>
        <dbReference type="Proteomes" id="UP001476282"/>
    </source>
</evidence>
<protein>
    <submittedName>
        <fullName evidence="6">Transcriptional regulatory protein CreB</fullName>
    </submittedName>
</protein>
<dbReference type="Pfam" id="PF00072">
    <property type="entry name" value="Response_reg"/>
    <property type="match status" value="1"/>
</dbReference>
<feature type="domain" description="OmpR/PhoB-type" evidence="5">
    <location>
        <begin position="127"/>
        <end position="232"/>
    </location>
</feature>
<keyword evidence="7" id="KW-1185">Reference proteome</keyword>
<dbReference type="InterPro" id="IPR001789">
    <property type="entry name" value="Sig_transdc_resp-reg_receiver"/>
</dbReference>
<dbReference type="PROSITE" id="PS51755">
    <property type="entry name" value="OMPR_PHOB"/>
    <property type="match status" value="1"/>
</dbReference>
<dbReference type="Gene3D" id="3.40.50.2300">
    <property type="match status" value="1"/>
</dbReference>
<dbReference type="NCBIfam" id="NF008296">
    <property type="entry name" value="PRK11083.1"/>
    <property type="match status" value="1"/>
</dbReference>
<evidence type="ECO:0000256" key="1">
    <source>
        <dbReference type="ARBA" id="ARBA00023125"/>
    </source>
</evidence>
<dbReference type="SUPFAM" id="SSF46894">
    <property type="entry name" value="C-terminal effector domain of the bipartite response regulators"/>
    <property type="match status" value="1"/>
</dbReference>
<proteinExistence type="predicted"/>
<evidence type="ECO:0000259" key="5">
    <source>
        <dbReference type="PROSITE" id="PS51755"/>
    </source>
</evidence>
<organism evidence="6 7">
    <name type="scientific">Haloferula sargassicola</name>
    <dbReference type="NCBI Taxonomy" id="490096"/>
    <lineage>
        <taxon>Bacteria</taxon>
        <taxon>Pseudomonadati</taxon>
        <taxon>Verrucomicrobiota</taxon>
        <taxon>Verrucomicrobiia</taxon>
        <taxon>Verrucomicrobiales</taxon>
        <taxon>Verrucomicrobiaceae</taxon>
        <taxon>Haloferula</taxon>
    </lineage>
</organism>
<dbReference type="PANTHER" id="PTHR48111">
    <property type="entry name" value="REGULATOR OF RPOS"/>
    <property type="match status" value="1"/>
</dbReference>
<dbReference type="InterPro" id="IPR039420">
    <property type="entry name" value="WalR-like"/>
</dbReference>
<accession>A0ABP9UST8</accession>
<name>A0ABP9UST8_9BACT</name>
<dbReference type="PROSITE" id="PS50110">
    <property type="entry name" value="RESPONSE_REGULATORY"/>
    <property type="match status" value="1"/>
</dbReference>
<dbReference type="InterPro" id="IPR011006">
    <property type="entry name" value="CheY-like_superfamily"/>
</dbReference>
<gene>
    <name evidence="6" type="primary">creB</name>
    <name evidence="6" type="ORF">Hsar01_02123</name>
</gene>
<dbReference type="CDD" id="cd00383">
    <property type="entry name" value="trans_reg_C"/>
    <property type="match status" value="1"/>
</dbReference>
<dbReference type="SUPFAM" id="SSF52172">
    <property type="entry name" value="CheY-like"/>
    <property type="match status" value="1"/>
</dbReference>
<dbReference type="SMART" id="SM00862">
    <property type="entry name" value="Trans_reg_C"/>
    <property type="match status" value="1"/>
</dbReference>
<reference evidence="6 7" key="1">
    <citation type="submission" date="2024-02" db="EMBL/GenBank/DDBJ databases">
        <title>Haloferula sargassicola NBRC 104335.</title>
        <authorList>
            <person name="Ichikawa N."/>
            <person name="Katano-Makiyama Y."/>
            <person name="Hidaka K."/>
        </authorList>
    </citation>
    <scope>NUCLEOTIDE SEQUENCE [LARGE SCALE GENOMIC DNA]</scope>
    <source>
        <strain evidence="6 7">NBRC 104335</strain>
    </source>
</reference>